<organism evidence="3 4">
    <name type="scientific">Mesorhizobium caraganae</name>
    <dbReference type="NCBI Taxonomy" id="483206"/>
    <lineage>
        <taxon>Bacteria</taxon>
        <taxon>Pseudomonadati</taxon>
        <taxon>Pseudomonadota</taxon>
        <taxon>Alphaproteobacteria</taxon>
        <taxon>Hyphomicrobiales</taxon>
        <taxon>Phyllobacteriaceae</taxon>
        <taxon>Mesorhizobium</taxon>
    </lineage>
</organism>
<sequence length="448" mass="47383">MAATTSETIPIVRGPKGSDETVIVIGAGAAGLAAADALGRRGMTAVVLDKEQRIAEPWRRRHERLTLNTHRALSALPGLAYPSRTAAFPNKDVIVGYLNDFARARSIRVEFGTAVERIERTGGHWLVHTGQGVLSARHVIVATGRDRLPWTPDWAGKASFSGKLIHAADFGTAKDYAGKKVLVVGAGNSGFDVLNHLARADTEAVWLSARQGPSLMPKRIGKVAVARFGGFMAMLPTWIADAVIAATQRLVFGDLTRFSLPPAPKGGASRLGIEQIAIAVDDGAVAALKAGRISVVAPVTAFEGPGVRLNDDTVIEPDVVIAATGYRTGLEAMLGDLGVLDAKGVPKANGGTPSGQPGLWFIGMRPSLTSYFHSAGLQAEAIARQIVSDRQADRQRVVAVTVRLGSTHLHGEIVLPRRLAAAPVHSSSTGEARSVATQRRPEDPCRDF</sequence>
<accession>A0ABV1YZ39</accession>
<dbReference type="PRINTS" id="PR00469">
    <property type="entry name" value="PNDRDTASEII"/>
</dbReference>
<comment type="caution">
    <text evidence="3">The sequence shown here is derived from an EMBL/GenBank/DDBJ whole genome shotgun (WGS) entry which is preliminary data.</text>
</comment>
<feature type="compositionally biased region" description="Basic and acidic residues" evidence="2">
    <location>
        <begin position="439"/>
        <end position="448"/>
    </location>
</feature>
<evidence type="ECO:0000256" key="1">
    <source>
        <dbReference type="ARBA" id="ARBA00023002"/>
    </source>
</evidence>
<dbReference type="PANTHER" id="PTHR43539">
    <property type="entry name" value="FLAVIN-BINDING MONOOXYGENASE-LIKE PROTEIN (AFU_ORTHOLOGUE AFUA_4G09220)"/>
    <property type="match status" value="1"/>
</dbReference>
<feature type="region of interest" description="Disordered" evidence="2">
    <location>
        <begin position="425"/>
        <end position="448"/>
    </location>
</feature>
<gene>
    <name evidence="3" type="ORF">NKI36_12295</name>
</gene>
<dbReference type="RefSeq" id="WP_352557830.1">
    <property type="nucleotide sequence ID" value="NZ_JAMYQB010000008.1"/>
</dbReference>
<keyword evidence="4" id="KW-1185">Reference proteome</keyword>
<feature type="compositionally biased region" description="Polar residues" evidence="2">
    <location>
        <begin position="425"/>
        <end position="437"/>
    </location>
</feature>
<protein>
    <submittedName>
        <fullName evidence="3">NAD(P)/FAD-dependent oxidoreductase</fullName>
    </submittedName>
</protein>
<dbReference type="PRINTS" id="PR00368">
    <property type="entry name" value="FADPNR"/>
</dbReference>
<dbReference type="Gene3D" id="3.50.50.60">
    <property type="entry name" value="FAD/NAD(P)-binding domain"/>
    <property type="match status" value="1"/>
</dbReference>
<evidence type="ECO:0000313" key="3">
    <source>
        <dbReference type="EMBL" id="MER9404831.1"/>
    </source>
</evidence>
<dbReference type="EMBL" id="JAMYQB010000008">
    <property type="protein sequence ID" value="MER9404831.1"/>
    <property type="molecule type" value="Genomic_DNA"/>
</dbReference>
<keyword evidence="1" id="KW-0560">Oxidoreductase</keyword>
<dbReference type="Proteomes" id="UP001433071">
    <property type="component" value="Unassembled WGS sequence"/>
</dbReference>
<evidence type="ECO:0000313" key="4">
    <source>
        <dbReference type="Proteomes" id="UP001433071"/>
    </source>
</evidence>
<reference evidence="3 4" key="1">
    <citation type="journal article" date="2024" name="Proc. Natl. Acad. Sci. U.S.A.">
        <title>The evolutionary genomics of adaptation to stress in wild rhizobium bacteria.</title>
        <authorList>
            <person name="Kehlet-Delgado H."/>
            <person name="Montoya A.P."/>
            <person name="Jensen K.T."/>
            <person name="Wendlandt C.E."/>
            <person name="Dexheimer C."/>
            <person name="Roberts M."/>
            <person name="Torres Martinez L."/>
            <person name="Friesen M.L."/>
            <person name="Griffitts J.S."/>
            <person name="Porter S.S."/>
        </authorList>
    </citation>
    <scope>NUCLEOTIDE SEQUENCE [LARGE SCALE GENOMIC DNA]</scope>
    <source>
        <strain evidence="3 4">M0641</strain>
    </source>
</reference>
<dbReference type="PANTHER" id="PTHR43539:SF78">
    <property type="entry name" value="FLAVIN-CONTAINING MONOOXYGENASE"/>
    <property type="match status" value="1"/>
</dbReference>
<dbReference type="Pfam" id="PF13738">
    <property type="entry name" value="Pyr_redox_3"/>
    <property type="match status" value="1"/>
</dbReference>
<dbReference type="InterPro" id="IPR050982">
    <property type="entry name" value="Auxin_biosynth/cation_transpt"/>
</dbReference>
<name>A0ABV1YZ39_9HYPH</name>
<dbReference type="SUPFAM" id="SSF51905">
    <property type="entry name" value="FAD/NAD(P)-binding domain"/>
    <property type="match status" value="2"/>
</dbReference>
<proteinExistence type="predicted"/>
<dbReference type="InterPro" id="IPR036188">
    <property type="entry name" value="FAD/NAD-bd_sf"/>
</dbReference>
<evidence type="ECO:0000256" key="2">
    <source>
        <dbReference type="SAM" id="MobiDB-lite"/>
    </source>
</evidence>